<reference evidence="2" key="1">
    <citation type="submission" date="2006-07" db="EMBL/GenBank/DDBJ databases">
        <title>Complete sequence of Thiomicrospira crunogena XCL-2.</title>
        <authorList>
            <consortium name="US DOE Joint Genome Institute"/>
            <person name="Copeland A."/>
            <person name="Lucas S."/>
            <person name="Lapidus A."/>
            <person name="Barry K."/>
            <person name="Detter J.C."/>
            <person name="Glavina del Rio T."/>
            <person name="Hammon N."/>
            <person name="Israni S."/>
            <person name="Dalin E."/>
            <person name="Tice H."/>
            <person name="Pitluck S."/>
            <person name="Chain P."/>
            <person name="Malfatti S."/>
            <person name="Shin M."/>
            <person name="Vergez L."/>
            <person name="Schmutz J."/>
            <person name="Larimer F."/>
            <person name="Land M."/>
            <person name="Hauser L."/>
            <person name="Kyrpides N."/>
            <person name="Lykidis A."/>
            <person name="Scott K.M."/>
            <person name="Sievert S."/>
            <person name="Kerfeld C."/>
            <person name="Freyermuth S."/>
            <person name="Dobrinski K."/>
            <person name="Boller A."/>
            <person name="Fitzpatrick K."/>
            <person name="Thoma P."/>
            <person name="Moore J."/>
            <person name="Richardson P."/>
        </authorList>
    </citation>
    <scope>NUCLEOTIDE SEQUENCE</scope>
    <source>
        <strain evidence="2">XCL-2</strain>
    </source>
</reference>
<keyword evidence="1" id="KW-0812">Transmembrane</keyword>
<dbReference type="OrthoDB" id="5612740at2"/>
<feature type="transmembrane region" description="Helical" evidence="1">
    <location>
        <begin position="53"/>
        <end position="74"/>
    </location>
</feature>
<dbReference type="EMBL" id="CP000109">
    <property type="protein sequence ID" value="ABB41607.1"/>
    <property type="molecule type" value="Genomic_DNA"/>
</dbReference>
<proteinExistence type="predicted"/>
<dbReference type="STRING" id="317025.Tcr_1012"/>
<accession>Q31GW6</accession>
<dbReference type="KEGG" id="tcx:Tcr_1012"/>
<sequence length="84" mass="9827">MDQPVKTPRSSGKEALKKAIIFSLPLFILNYLIVSHMIQDIGLPYFLSAYQPAFYLLFNFILDFIIFNIVLVAFHKLEHHRMMP</sequence>
<feature type="transmembrane region" description="Helical" evidence="1">
    <location>
        <begin position="20"/>
        <end position="38"/>
    </location>
</feature>
<keyword evidence="1" id="KW-1133">Transmembrane helix</keyword>
<evidence type="ECO:0000313" key="2">
    <source>
        <dbReference type="EMBL" id="ABB41607.1"/>
    </source>
</evidence>
<name>Q31GW6_HYDCU</name>
<gene>
    <name evidence="2" type="ordered locus">Tcr_1012</name>
</gene>
<evidence type="ECO:0000256" key="1">
    <source>
        <dbReference type="SAM" id="Phobius"/>
    </source>
</evidence>
<protein>
    <submittedName>
        <fullName evidence="2">Uncharacterized protein</fullName>
    </submittedName>
</protein>
<keyword evidence="1" id="KW-0472">Membrane</keyword>
<organism evidence="2">
    <name type="scientific">Hydrogenovibrio crunogenus (strain DSM 25203 / XCL-2)</name>
    <name type="common">Thiomicrospira crunogena</name>
    <dbReference type="NCBI Taxonomy" id="317025"/>
    <lineage>
        <taxon>Bacteria</taxon>
        <taxon>Pseudomonadati</taxon>
        <taxon>Pseudomonadota</taxon>
        <taxon>Gammaproteobacteria</taxon>
        <taxon>Thiotrichales</taxon>
        <taxon>Piscirickettsiaceae</taxon>
        <taxon>Hydrogenovibrio</taxon>
    </lineage>
</organism>
<dbReference type="HOGENOM" id="CLU_2526464_0_0_6"/>
<dbReference type="AlphaFoldDB" id="Q31GW6"/>